<dbReference type="InterPro" id="IPR013325">
    <property type="entry name" value="RNA_pol_sigma_r2"/>
</dbReference>
<dbReference type="Proteomes" id="UP000317178">
    <property type="component" value="Chromosome"/>
</dbReference>
<dbReference type="GO" id="GO:0016987">
    <property type="term" value="F:sigma factor activity"/>
    <property type="evidence" value="ECO:0007669"/>
    <property type="project" value="UniProtKB-KW"/>
</dbReference>
<evidence type="ECO:0000256" key="1">
    <source>
        <dbReference type="ARBA" id="ARBA00023015"/>
    </source>
</evidence>
<dbReference type="Gene3D" id="1.10.1740.10">
    <property type="match status" value="1"/>
</dbReference>
<evidence type="ECO:0000256" key="2">
    <source>
        <dbReference type="ARBA" id="ARBA00023082"/>
    </source>
</evidence>
<dbReference type="AlphaFoldDB" id="A0A518CGV0"/>
<feature type="domain" description="RNA polymerase sigma-70 region 2" evidence="5">
    <location>
        <begin position="33"/>
        <end position="101"/>
    </location>
</feature>
<dbReference type="SUPFAM" id="SSF88946">
    <property type="entry name" value="Sigma2 domain of RNA polymerase sigma factors"/>
    <property type="match status" value="1"/>
</dbReference>
<organism evidence="6 7">
    <name type="scientific">Polystyrenella longa</name>
    <dbReference type="NCBI Taxonomy" id="2528007"/>
    <lineage>
        <taxon>Bacteria</taxon>
        <taxon>Pseudomonadati</taxon>
        <taxon>Planctomycetota</taxon>
        <taxon>Planctomycetia</taxon>
        <taxon>Planctomycetales</taxon>
        <taxon>Planctomycetaceae</taxon>
        <taxon>Polystyrenella</taxon>
    </lineage>
</organism>
<evidence type="ECO:0000256" key="4">
    <source>
        <dbReference type="ARBA" id="ARBA00023163"/>
    </source>
</evidence>
<dbReference type="GO" id="GO:0006352">
    <property type="term" value="P:DNA-templated transcription initiation"/>
    <property type="evidence" value="ECO:0007669"/>
    <property type="project" value="InterPro"/>
</dbReference>
<keyword evidence="1" id="KW-0805">Transcription regulation</keyword>
<dbReference type="Pfam" id="PF04542">
    <property type="entry name" value="Sigma70_r2"/>
    <property type="match status" value="1"/>
</dbReference>
<evidence type="ECO:0000259" key="5">
    <source>
        <dbReference type="Pfam" id="PF04542"/>
    </source>
</evidence>
<evidence type="ECO:0000256" key="3">
    <source>
        <dbReference type="ARBA" id="ARBA00023125"/>
    </source>
</evidence>
<dbReference type="InterPro" id="IPR014284">
    <property type="entry name" value="RNA_pol_sigma-70_dom"/>
</dbReference>
<keyword evidence="3" id="KW-0238">DNA-binding</keyword>
<dbReference type="GO" id="GO:0003677">
    <property type="term" value="F:DNA binding"/>
    <property type="evidence" value="ECO:0007669"/>
    <property type="project" value="UniProtKB-KW"/>
</dbReference>
<keyword evidence="7" id="KW-1185">Reference proteome</keyword>
<dbReference type="EMBL" id="CP036281">
    <property type="protein sequence ID" value="QDU78450.1"/>
    <property type="molecule type" value="Genomic_DNA"/>
</dbReference>
<dbReference type="InterPro" id="IPR007627">
    <property type="entry name" value="RNA_pol_sigma70_r2"/>
</dbReference>
<proteinExistence type="predicted"/>
<dbReference type="NCBIfam" id="TIGR02937">
    <property type="entry name" value="sigma70-ECF"/>
    <property type="match status" value="1"/>
</dbReference>
<protein>
    <submittedName>
        <fullName evidence="6">RNA polymerase sigma factor</fullName>
    </submittedName>
</protein>
<evidence type="ECO:0000313" key="7">
    <source>
        <dbReference type="Proteomes" id="UP000317178"/>
    </source>
</evidence>
<dbReference type="OrthoDB" id="255903at2"/>
<accession>A0A518CGV0</accession>
<keyword evidence="4" id="KW-0804">Transcription</keyword>
<dbReference type="KEGG" id="plon:Pla110_01540"/>
<dbReference type="PANTHER" id="PTHR43133">
    <property type="entry name" value="RNA POLYMERASE ECF-TYPE SIGMA FACTO"/>
    <property type="match status" value="1"/>
</dbReference>
<name>A0A518CGV0_9PLAN</name>
<keyword evidence="2" id="KW-0731">Sigma factor</keyword>
<evidence type="ECO:0000313" key="6">
    <source>
        <dbReference type="EMBL" id="QDU78450.1"/>
    </source>
</evidence>
<dbReference type="PANTHER" id="PTHR43133:SF8">
    <property type="entry name" value="RNA POLYMERASE SIGMA FACTOR HI_1459-RELATED"/>
    <property type="match status" value="1"/>
</dbReference>
<reference evidence="6 7" key="1">
    <citation type="submission" date="2019-02" db="EMBL/GenBank/DDBJ databases">
        <title>Deep-cultivation of Planctomycetes and their phenomic and genomic characterization uncovers novel biology.</title>
        <authorList>
            <person name="Wiegand S."/>
            <person name="Jogler M."/>
            <person name="Boedeker C."/>
            <person name="Pinto D."/>
            <person name="Vollmers J."/>
            <person name="Rivas-Marin E."/>
            <person name="Kohn T."/>
            <person name="Peeters S.H."/>
            <person name="Heuer A."/>
            <person name="Rast P."/>
            <person name="Oberbeckmann S."/>
            <person name="Bunk B."/>
            <person name="Jeske O."/>
            <person name="Meyerdierks A."/>
            <person name="Storesund J.E."/>
            <person name="Kallscheuer N."/>
            <person name="Luecker S."/>
            <person name="Lage O.M."/>
            <person name="Pohl T."/>
            <person name="Merkel B.J."/>
            <person name="Hornburger P."/>
            <person name="Mueller R.-W."/>
            <person name="Bruemmer F."/>
            <person name="Labrenz M."/>
            <person name="Spormann A.M."/>
            <person name="Op den Camp H."/>
            <person name="Overmann J."/>
            <person name="Amann R."/>
            <person name="Jetten M.S.M."/>
            <person name="Mascher T."/>
            <person name="Medema M.H."/>
            <person name="Devos D.P."/>
            <person name="Kaster A.-K."/>
            <person name="Ovreas L."/>
            <person name="Rohde M."/>
            <person name="Galperin M.Y."/>
            <person name="Jogler C."/>
        </authorList>
    </citation>
    <scope>NUCLEOTIDE SEQUENCE [LARGE SCALE GENOMIC DNA]</scope>
    <source>
        <strain evidence="6 7">Pla110</strain>
    </source>
</reference>
<sequence length="199" mass="22830">MPLTDSQFVFPGSTDSRLIQGAKDLDANSWKTLVEDYGPMIYQIARRSGLQPTDASDVAQTVLVELTKSLHKFDRKNRGSFRRWLKVITRNKVIDFWRRQDTPPQALHVNDIPAVQTPVYSDEVTLNDRQMQLLDILSQVRRVVSEQTWQAFEMMQSGLETSESIGKRLGISADAVRMAKRRVLLQIELLLKQDDKESL</sequence>
<dbReference type="InterPro" id="IPR039425">
    <property type="entry name" value="RNA_pol_sigma-70-like"/>
</dbReference>
<dbReference type="RefSeq" id="WP_144992202.1">
    <property type="nucleotide sequence ID" value="NZ_CP036281.1"/>
</dbReference>
<gene>
    <name evidence="6" type="ORF">Pla110_01540</name>
</gene>